<dbReference type="KEGG" id="dpa:109536674"/>
<evidence type="ECO:0000313" key="5">
    <source>
        <dbReference type="EnsemblMetazoa" id="XP_019758548.1"/>
    </source>
</evidence>
<feature type="region of interest" description="Disordered" evidence="1">
    <location>
        <begin position="382"/>
        <end position="436"/>
    </location>
</feature>
<reference evidence="5" key="2">
    <citation type="submission" date="2024-08" db="UniProtKB">
        <authorList>
            <consortium name="EnsemblMetazoa"/>
        </authorList>
    </citation>
    <scope>IDENTIFICATION</scope>
</reference>
<organism evidence="4">
    <name type="scientific">Dendroctonus ponderosae</name>
    <name type="common">Mountain pine beetle</name>
    <dbReference type="NCBI Taxonomy" id="77166"/>
    <lineage>
        <taxon>Eukaryota</taxon>
        <taxon>Metazoa</taxon>
        <taxon>Ecdysozoa</taxon>
        <taxon>Arthropoda</taxon>
        <taxon>Hexapoda</taxon>
        <taxon>Insecta</taxon>
        <taxon>Pterygota</taxon>
        <taxon>Neoptera</taxon>
        <taxon>Endopterygota</taxon>
        <taxon>Coleoptera</taxon>
        <taxon>Polyphaga</taxon>
        <taxon>Cucujiformia</taxon>
        <taxon>Curculionidae</taxon>
        <taxon>Scolytinae</taxon>
        <taxon>Dendroctonus</taxon>
    </lineage>
</organism>
<accession>N6TC43</accession>
<dbReference type="SMART" id="SM00690">
    <property type="entry name" value="DM5"/>
    <property type="match status" value="1"/>
</dbReference>
<dbReference type="EMBL" id="KB740928">
    <property type="protein sequence ID" value="ENN77874.1"/>
    <property type="molecule type" value="Genomic_DNA"/>
</dbReference>
<feature type="domain" description="DUF243" evidence="3">
    <location>
        <begin position="195"/>
        <end position="296"/>
    </location>
</feature>
<feature type="signal peptide" evidence="2">
    <location>
        <begin position="1"/>
        <end position="16"/>
    </location>
</feature>
<dbReference type="HOGENOM" id="CLU_628927_0_0_1"/>
<evidence type="ECO:0000313" key="6">
    <source>
        <dbReference type="Proteomes" id="UP000019118"/>
    </source>
</evidence>
<dbReference type="Pfam" id="PF03103">
    <property type="entry name" value="DUF243"/>
    <property type="match status" value="1"/>
</dbReference>
<protein>
    <recommendedName>
        <fullName evidence="3">DUF243 domain-containing protein</fullName>
    </recommendedName>
</protein>
<dbReference type="GO" id="GO:0008010">
    <property type="term" value="F:structural constituent of chitin-based larval cuticle"/>
    <property type="evidence" value="ECO:0007669"/>
    <property type="project" value="TreeGrafter"/>
</dbReference>
<dbReference type="GO" id="GO:0062129">
    <property type="term" value="C:chitin-based extracellular matrix"/>
    <property type="evidence" value="ECO:0007669"/>
    <property type="project" value="TreeGrafter"/>
</dbReference>
<sequence length="436" mass="45640">MQNLLIAALLATLASADVKHLLNQRQAGGYQYEGAAPPTSYGVPIASVLGNSAQSAEIPQLSLPSYAYSGAFGSPSTGGVQLHSFNSFSTPAPSVDFGGVQVSTSSPYGDFSTAAPSVDLSGLQVSTPSSIDFAQYSQPNSYQFLSSFSQPTVQVPSFGISQFAPKISNNAGSAGSLNEAFGVATDAAAASSADSDVSKQLYFFAAPEEEEEEEVEAKIDLPAAPPKKTYKIIFIKAPAYRNKAVINVPAPPQTEEKTLVYVLVKKPEGKPTVRFQAGAALPQPKPEVFFIKYKTQKEAEAAVAEIQSKHGANGQIIANLPAGAVHPDVPGQVFESSTPASHFESRISSQVSQQEENAQFGLSVSPSPVTFGNDFVDSQKVFGGGIAPSQPEEVESAVASTDQPEEEQRQGGAESPDSSNQSAQVAGFASYGPPKY</sequence>
<name>N6TC43_DENPD</name>
<feature type="chain" id="PRO_5010971719" description="DUF243 domain-containing protein" evidence="2">
    <location>
        <begin position="17"/>
        <end position="436"/>
    </location>
</feature>
<feature type="non-terminal residue" evidence="4">
    <location>
        <position position="1"/>
    </location>
</feature>
<dbReference type="OrthoDB" id="6762134at2759"/>
<keyword evidence="6" id="KW-1185">Reference proteome</keyword>
<dbReference type="Proteomes" id="UP000019118">
    <property type="component" value="Unassembled WGS sequence"/>
</dbReference>
<feature type="compositionally biased region" description="Polar residues" evidence="1">
    <location>
        <begin position="334"/>
        <end position="364"/>
    </location>
</feature>
<dbReference type="PANTHER" id="PTHR31927">
    <property type="entry name" value="FI07246P-RELATED-RELATED"/>
    <property type="match status" value="1"/>
</dbReference>
<dbReference type="GO" id="GO:0040003">
    <property type="term" value="P:chitin-based cuticle development"/>
    <property type="evidence" value="ECO:0007669"/>
    <property type="project" value="TreeGrafter"/>
</dbReference>
<dbReference type="EnsemblMetazoa" id="XM_019902989.1">
    <property type="protein sequence ID" value="XP_019758548.1"/>
    <property type="gene ID" value="LOC109536674"/>
</dbReference>
<dbReference type="AlphaFoldDB" id="N6TC43"/>
<evidence type="ECO:0000256" key="1">
    <source>
        <dbReference type="SAM" id="MobiDB-lite"/>
    </source>
</evidence>
<keyword evidence="2" id="KW-0732">Signal</keyword>
<dbReference type="PANTHER" id="PTHR31927:SF16">
    <property type="entry name" value="LP07342P"/>
    <property type="match status" value="1"/>
</dbReference>
<reference evidence="4 6" key="1">
    <citation type="journal article" date="2013" name="Genome Biol.">
        <title>Draft genome of the mountain pine beetle, Dendroctonus ponderosae Hopkins, a major forest pest.</title>
        <authorList>
            <person name="Keeling C.I."/>
            <person name="Yuen M.M."/>
            <person name="Liao N.Y."/>
            <person name="Docking T.R."/>
            <person name="Chan S.K."/>
            <person name="Taylor G.A."/>
            <person name="Palmquist D.L."/>
            <person name="Jackman S.D."/>
            <person name="Nguyen A."/>
            <person name="Li M."/>
            <person name="Henderson H."/>
            <person name="Janes J.K."/>
            <person name="Zhao Y."/>
            <person name="Pandoh P."/>
            <person name="Moore R."/>
            <person name="Sperling F.A."/>
            <person name="Huber D.P."/>
            <person name="Birol I."/>
            <person name="Jones S.J."/>
            <person name="Bohlmann J."/>
        </authorList>
    </citation>
    <scope>NUCLEOTIDE SEQUENCE</scope>
</reference>
<gene>
    <name evidence="5" type="primary">109536674</name>
    <name evidence="4" type="ORF">YQE_05552</name>
</gene>
<feature type="region of interest" description="Disordered" evidence="1">
    <location>
        <begin position="330"/>
        <end position="364"/>
    </location>
</feature>
<proteinExistence type="predicted"/>
<dbReference type="InterPro" id="IPR004145">
    <property type="entry name" value="DUF243"/>
</dbReference>
<evidence type="ECO:0000313" key="4">
    <source>
        <dbReference type="EMBL" id="ENN77874.1"/>
    </source>
</evidence>
<evidence type="ECO:0000259" key="3">
    <source>
        <dbReference type="SMART" id="SM00690"/>
    </source>
</evidence>
<evidence type="ECO:0000256" key="2">
    <source>
        <dbReference type="SAM" id="SignalP"/>
    </source>
</evidence>